<evidence type="ECO:0000259" key="1">
    <source>
        <dbReference type="PROSITE" id="PS50994"/>
    </source>
</evidence>
<feature type="domain" description="Integrase catalytic" evidence="1">
    <location>
        <begin position="112"/>
        <end position="277"/>
    </location>
</feature>
<evidence type="ECO:0000313" key="2">
    <source>
        <dbReference type="EMBL" id="RAJ89882.1"/>
    </source>
</evidence>
<proteinExistence type="predicted"/>
<organism evidence="2 4">
    <name type="scientific">Larkinella arboricola</name>
    <dbReference type="NCBI Taxonomy" id="643671"/>
    <lineage>
        <taxon>Bacteria</taxon>
        <taxon>Pseudomonadati</taxon>
        <taxon>Bacteroidota</taxon>
        <taxon>Cytophagia</taxon>
        <taxon>Cytophagales</taxon>
        <taxon>Spirosomataceae</taxon>
        <taxon>Larkinella</taxon>
    </lineage>
</organism>
<dbReference type="InterPro" id="IPR001584">
    <property type="entry name" value="Integrase_cat-core"/>
</dbReference>
<dbReference type="Proteomes" id="UP000248790">
    <property type="component" value="Unassembled WGS sequence"/>
</dbReference>
<sequence>MFPVEKMCKVLKVSRSGYYSWLKQKPSKRVQETENLLKQIRTVFSASKQTYGSPRITQELLSQGIKISRPRVARLMRKAHLKSLIKKKFVVATTDTNHSYPVAANHLNRNFNPSQPGKAWVSDLTYISTSEGWVYLTIIMDLYDRKIIGWSLSQSMKAIETTIAAWQMAVKNRPITRNLIFHSDRGIQYACPAFTQLLKKHPLVLQSMSRKGNCWDNAVAESFFKSLKSELVYHQDFQTRAEAKQSVFEYIEIWYNRQRRHSGLGYLSPFEFNNGSLQNVA</sequence>
<dbReference type="SUPFAM" id="SSF53098">
    <property type="entry name" value="Ribonuclease H-like"/>
    <property type="match status" value="1"/>
</dbReference>
<dbReference type="EMBL" id="QLMC01000012">
    <property type="protein sequence ID" value="RAJ90814.1"/>
    <property type="molecule type" value="Genomic_DNA"/>
</dbReference>
<evidence type="ECO:0000313" key="3">
    <source>
        <dbReference type="EMBL" id="RAJ90814.1"/>
    </source>
</evidence>
<gene>
    <name evidence="3" type="ORF">LX87_05443</name>
    <name evidence="2" type="ORF">LX87_05616</name>
</gene>
<dbReference type="GO" id="GO:0015074">
    <property type="term" value="P:DNA integration"/>
    <property type="evidence" value="ECO:0007669"/>
    <property type="project" value="InterPro"/>
</dbReference>
<dbReference type="InterPro" id="IPR025948">
    <property type="entry name" value="HTH-like_dom"/>
</dbReference>
<dbReference type="Pfam" id="PF13333">
    <property type="entry name" value="rve_2"/>
    <property type="match status" value="1"/>
</dbReference>
<dbReference type="PANTHER" id="PTHR46889">
    <property type="entry name" value="TRANSPOSASE INSF FOR INSERTION SEQUENCE IS3B-RELATED"/>
    <property type="match status" value="1"/>
</dbReference>
<dbReference type="GO" id="GO:0003676">
    <property type="term" value="F:nucleic acid binding"/>
    <property type="evidence" value="ECO:0007669"/>
    <property type="project" value="InterPro"/>
</dbReference>
<dbReference type="PROSITE" id="PS50994">
    <property type="entry name" value="INTEGRASE"/>
    <property type="match status" value="1"/>
</dbReference>
<dbReference type="AlphaFoldDB" id="A0A327WGH6"/>
<dbReference type="Pfam" id="PF00665">
    <property type="entry name" value="rve"/>
    <property type="match status" value="1"/>
</dbReference>
<comment type="caution">
    <text evidence="2">The sequence shown here is derived from an EMBL/GenBank/DDBJ whole genome shotgun (WGS) entry which is preliminary data.</text>
</comment>
<accession>A0A327WGH6</accession>
<keyword evidence="4" id="KW-1185">Reference proteome</keyword>
<name>A0A327WGH6_LARAB</name>
<dbReference type="EMBL" id="QLMC01000019">
    <property type="protein sequence ID" value="RAJ89882.1"/>
    <property type="molecule type" value="Genomic_DNA"/>
</dbReference>
<dbReference type="InterPro" id="IPR050900">
    <property type="entry name" value="Transposase_IS3/IS150/IS904"/>
</dbReference>
<dbReference type="PANTHER" id="PTHR46889:SF4">
    <property type="entry name" value="TRANSPOSASE INSO FOR INSERTION SEQUENCE ELEMENT IS911B-RELATED"/>
    <property type="match status" value="1"/>
</dbReference>
<dbReference type="InterPro" id="IPR048020">
    <property type="entry name" value="Transpos_IS3"/>
</dbReference>
<dbReference type="Gene3D" id="3.30.420.10">
    <property type="entry name" value="Ribonuclease H-like superfamily/Ribonuclease H"/>
    <property type="match status" value="1"/>
</dbReference>
<protein>
    <submittedName>
        <fullName evidence="2">Transposase InsO family protein</fullName>
    </submittedName>
</protein>
<dbReference type="InterPro" id="IPR036397">
    <property type="entry name" value="RNaseH_sf"/>
</dbReference>
<dbReference type="Pfam" id="PF13276">
    <property type="entry name" value="HTH_21"/>
    <property type="match status" value="1"/>
</dbReference>
<dbReference type="NCBIfam" id="NF033516">
    <property type="entry name" value="transpos_IS3"/>
    <property type="match status" value="1"/>
</dbReference>
<evidence type="ECO:0000313" key="4">
    <source>
        <dbReference type="Proteomes" id="UP000248790"/>
    </source>
</evidence>
<reference evidence="2 4" key="1">
    <citation type="submission" date="2018-06" db="EMBL/GenBank/DDBJ databases">
        <title>Genomic Encyclopedia of Archaeal and Bacterial Type Strains, Phase II (KMG-II): from individual species to whole genera.</title>
        <authorList>
            <person name="Goeker M."/>
        </authorList>
    </citation>
    <scope>NUCLEOTIDE SEQUENCE [LARGE SCALE GENOMIC DNA]</scope>
    <source>
        <strain evidence="2 4">DSM 21851</strain>
    </source>
</reference>
<dbReference type="InterPro" id="IPR012337">
    <property type="entry name" value="RNaseH-like_sf"/>
</dbReference>